<reference evidence="7" key="1">
    <citation type="submission" date="2018-05" db="EMBL/GenBank/DDBJ databases">
        <authorList>
            <person name="Lanie J.A."/>
            <person name="Ng W.-L."/>
            <person name="Kazmierczak K.M."/>
            <person name="Andrzejewski T.M."/>
            <person name="Davidsen T.M."/>
            <person name="Wayne K.J."/>
            <person name="Tettelin H."/>
            <person name="Glass J.I."/>
            <person name="Rusch D."/>
            <person name="Podicherti R."/>
            <person name="Tsui H.-C.T."/>
            <person name="Winkler M.E."/>
        </authorList>
    </citation>
    <scope>NUCLEOTIDE SEQUENCE</scope>
</reference>
<dbReference type="InterPro" id="IPR006073">
    <property type="entry name" value="GTP-bd"/>
</dbReference>
<dbReference type="InterPro" id="IPR036726">
    <property type="entry name" value="GTP1_OBG_dom_sf"/>
</dbReference>
<keyword evidence="2" id="KW-0547">Nucleotide-binding</keyword>
<evidence type="ECO:0000256" key="2">
    <source>
        <dbReference type="ARBA" id="ARBA00022741"/>
    </source>
</evidence>
<dbReference type="Pfam" id="PF01018">
    <property type="entry name" value="GTP1_OBG"/>
    <property type="match status" value="1"/>
</dbReference>
<dbReference type="InterPro" id="IPR027417">
    <property type="entry name" value="P-loop_NTPase"/>
</dbReference>
<dbReference type="GO" id="GO:0005525">
    <property type="term" value="F:GTP binding"/>
    <property type="evidence" value="ECO:0007669"/>
    <property type="project" value="UniProtKB-KW"/>
</dbReference>
<sequence length="275" mass="29335">WLEADHNVASLLAFRDHPHRRAGDGTHGSGGKRHGRAAEDIVVKVPEGTTVHDLYSGEVLADLLQHGDRWLGAEAGHGGRGNAKFLSNRRRAPSFAEQGEVGEERWLRLELRLMADVALVGFPNVGKSTLISRISAAKPRIADYPFTTLEPNLGVVNSDSRLEFVVADIPGLIEGASEGRGLGHQFLRHVERARVLLVLLDLAPTALDSPQHQLEVLLGELGAYQPDLLDRPRLVVGSRADVADPSAIGALPPDAGSSISAMSGEGLDGLVHAVA</sequence>
<dbReference type="AlphaFoldDB" id="A0A382WUE0"/>
<dbReference type="PROSITE" id="PS51710">
    <property type="entry name" value="G_OBG"/>
    <property type="match status" value="1"/>
</dbReference>
<accession>A0A382WUE0</accession>
<feature type="non-terminal residue" evidence="7">
    <location>
        <position position="1"/>
    </location>
</feature>
<evidence type="ECO:0000256" key="3">
    <source>
        <dbReference type="ARBA" id="ARBA00023134"/>
    </source>
</evidence>
<dbReference type="PROSITE" id="PS51883">
    <property type="entry name" value="OBG"/>
    <property type="match status" value="1"/>
</dbReference>
<dbReference type="PIRSF" id="PIRSF002401">
    <property type="entry name" value="GTP_bd_Obg/CgtA"/>
    <property type="match status" value="1"/>
</dbReference>
<dbReference type="GO" id="GO:0003924">
    <property type="term" value="F:GTPase activity"/>
    <property type="evidence" value="ECO:0007669"/>
    <property type="project" value="InterPro"/>
</dbReference>
<comment type="similarity">
    <text evidence="1">Belongs to the TRAFAC class OBG-HflX-like GTPase superfamily. OBG GTPase family.</text>
</comment>
<dbReference type="PANTHER" id="PTHR11702">
    <property type="entry name" value="DEVELOPMENTALLY REGULATED GTP-BINDING PROTEIN-RELATED"/>
    <property type="match status" value="1"/>
</dbReference>
<dbReference type="PROSITE" id="PS00905">
    <property type="entry name" value="GTP1_OBG"/>
    <property type="match status" value="1"/>
</dbReference>
<keyword evidence="3" id="KW-0342">GTP-binding</keyword>
<evidence type="ECO:0000313" key="7">
    <source>
        <dbReference type="EMBL" id="SVD62303.1"/>
    </source>
</evidence>
<evidence type="ECO:0000259" key="6">
    <source>
        <dbReference type="PROSITE" id="PS51883"/>
    </source>
</evidence>
<feature type="domain" description="OBG-type G" evidence="5">
    <location>
        <begin position="115"/>
        <end position="275"/>
    </location>
</feature>
<dbReference type="PANTHER" id="PTHR11702:SF31">
    <property type="entry name" value="MITOCHONDRIAL RIBOSOME-ASSOCIATED GTPASE 2"/>
    <property type="match status" value="1"/>
</dbReference>
<dbReference type="InterPro" id="IPR006169">
    <property type="entry name" value="GTP1_OBG_dom"/>
</dbReference>
<dbReference type="Gene3D" id="3.40.50.300">
    <property type="entry name" value="P-loop containing nucleotide triphosphate hydrolases"/>
    <property type="match status" value="1"/>
</dbReference>
<evidence type="ECO:0000256" key="4">
    <source>
        <dbReference type="SAM" id="MobiDB-lite"/>
    </source>
</evidence>
<dbReference type="SUPFAM" id="SSF52540">
    <property type="entry name" value="P-loop containing nucleoside triphosphate hydrolases"/>
    <property type="match status" value="1"/>
</dbReference>
<dbReference type="CDD" id="cd01898">
    <property type="entry name" value="Obg"/>
    <property type="match status" value="1"/>
</dbReference>
<protein>
    <recommendedName>
        <fullName evidence="8">OBG-type G domain-containing protein</fullName>
    </recommendedName>
</protein>
<dbReference type="PRINTS" id="PR00326">
    <property type="entry name" value="GTP1OBG"/>
</dbReference>
<gene>
    <name evidence="7" type="ORF">METZ01_LOCUS415157</name>
</gene>
<dbReference type="EMBL" id="UINC01162513">
    <property type="protein sequence ID" value="SVD62303.1"/>
    <property type="molecule type" value="Genomic_DNA"/>
</dbReference>
<dbReference type="Gene3D" id="2.70.210.12">
    <property type="entry name" value="GTP1/OBG domain"/>
    <property type="match status" value="1"/>
</dbReference>
<evidence type="ECO:0000256" key="1">
    <source>
        <dbReference type="ARBA" id="ARBA00007699"/>
    </source>
</evidence>
<name>A0A382WUE0_9ZZZZ</name>
<dbReference type="NCBIfam" id="NF008956">
    <property type="entry name" value="PRK12299.1"/>
    <property type="match status" value="1"/>
</dbReference>
<dbReference type="InterPro" id="IPR031167">
    <property type="entry name" value="G_OBG"/>
</dbReference>
<proteinExistence type="inferred from homology"/>
<evidence type="ECO:0000259" key="5">
    <source>
        <dbReference type="PROSITE" id="PS51710"/>
    </source>
</evidence>
<dbReference type="NCBIfam" id="TIGR02729">
    <property type="entry name" value="Obg_CgtA"/>
    <property type="match status" value="1"/>
</dbReference>
<feature type="non-terminal residue" evidence="7">
    <location>
        <position position="275"/>
    </location>
</feature>
<dbReference type="Pfam" id="PF01926">
    <property type="entry name" value="MMR_HSR1"/>
    <property type="match status" value="1"/>
</dbReference>
<dbReference type="SUPFAM" id="SSF82051">
    <property type="entry name" value="Obg GTP-binding protein N-terminal domain"/>
    <property type="match status" value="1"/>
</dbReference>
<feature type="region of interest" description="Disordered" evidence="4">
    <location>
        <begin position="16"/>
        <end position="35"/>
    </location>
</feature>
<dbReference type="InterPro" id="IPR045086">
    <property type="entry name" value="OBG_GTPase"/>
</dbReference>
<feature type="domain" description="Obg" evidence="6">
    <location>
        <begin position="1"/>
        <end position="114"/>
    </location>
</feature>
<dbReference type="InterPro" id="IPR014100">
    <property type="entry name" value="GTP-bd_Obg/CgtA"/>
</dbReference>
<organism evidence="7">
    <name type="scientific">marine metagenome</name>
    <dbReference type="NCBI Taxonomy" id="408172"/>
    <lineage>
        <taxon>unclassified sequences</taxon>
        <taxon>metagenomes</taxon>
        <taxon>ecological metagenomes</taxon>
    </lineage>
</organism>
<dbReference type="InterPro" id="IPR006074">
    <property type="entry name" value="GTP1-OBG_CS"/>
</dbReference>
<dbReference type="GO" id="GO:0000287">
    <property type="term" value="F:magnesium ion binding"/>
    <property type="evidence" value="ECO:0007669"/>
    <property type="project" value="InterPro"/>
</dbReference>
<evidence type="ECO:0008006" key="8">
    <source>
        <dbReference type="Google" id="ProtNLM"/>
    </source>
</evidence>